<evidence type="ECO:0000256" key="2">
    <source>
        <dbReference type="ARBA" id="ARBA00022617"/>
    </source>
</evidence>
<dbReference type="GO" id="GO:0020037">
    <property type="term" value="F:heme binding"/>
    <property type="evidence" value="ECO:0007669"/>
    <property type="project" value="InterPro"/>
</dbReference>
<dbReference type="PROSITE" id="PS51009">
    <property type="entry name" value="CYTCII"/>
    <property type="match status" value="1"/>
</dbReference>
<dbReference type="RefSeq" id="WP_123400826.1">
    <property type="nucleotide sequence ID" value="NZ_RJVI01000001.1"/>
</dbReference>
<evidence type="ECO:0000256" key="4">
    <source>
        <dbReference type="ARBA" id="ARBA00022982"/>
    </source>
</evidence>
<evidence type="ECO:0000256" key="8">
    <source>
        <dbReference type="SAM" id="SignalP"/>
    </source>
</evidence>
<dbReference type="InterPro" id="IPR012127">
    <property type="entry name" value="Cyt_c_prime"/>
</dbReference>
<evidence type="ECO:0000256" key="1">
    <source>
        <dbReference type="ARBA" id="ARBA00022448"/>
    </source>
</evidence>
<proteinExistence type="predicted"/>
<dbReference type="InterPro" id="IPR002321">
    <property type="entry name" value="Cyt_c_II"/>
</dbReference>
<evidence type="ECO:0000256" key="6">
    <source>
        <dbReference type="PIRSR" id="PIRSR000027-1"/>
    </source>
</evidence>
<feature type="binding site" description="axial binding residue" evidence="6">
    <location>
        <position position="141"/>
    </location>
    <ligand>
        <name>heme c</name>
        <dbReference type="ChEBI" id="CHEBI:61717"/>
    </ligand>
    <ligandPart>
        <name>Fe</name>
        <dbReference type="ChEBI" id="CHEBI:18248"/>
    </ligandPart>
</feature>
<keyword evidence="10" id="KW-1185">Reference proteome</keyword>
<keyword evidence="4" id="KW-0249">Electron transport</keyword>
<comment type="caution">
    <text evidence="9">The sequence shown here is derived from an EMBL/GenBank/DDBJ whole genome shotgun (WGS) entry which is preliminary data.</text>
</comment>
<feature type="binding site" description="covalent" evidence="7">
    <location>
        <position position="140"/>
    </location>
    <ligand>
        <name>heme c</name>
        <dbReference type="ChEBI" id="CHEBI:61717"/>
    </ligand>
</feature>
<organism evidence="9 10">
    <name type="scientific">Inmirania thermothiophila</name>
    <dbReference type="NCBI Taxonomy" id="1750597"/>
    <lineage>
        <taxon>Bacteria</taxon>
        <taxon>Pseudomonadati</taxon>
        <taxon>Pseudomonadota</taxon>
        <taxon>Gammaproteobacteria</taxon>
        <taxon>Chromatiales</taxon>
        <taxon>Ectothiorhodospiraceae</taxon>
        <taxon>Inmirania</taxon>
    </lineage>
</organism>
<evidence type="ECO:0000256" key="7">
    <source>
        <dbReference type="PIRSR" id="PIRSR000027-2"/>
    </source>
</evidence>
<dbReference type="Proteomes" id="UP000276634">
    <property type="component" value="Unassembled WGS sequence"/>
</dbReference>
<dbReference type="InterPro" id="IPR010980">
    <property type="entry name" value="Cyt_c/b562"/>
</dbReference>
<keyword evidence="2 7" id="KW-0349">Heme</keyword>
<evidence type="ECO:0000313" key="10">
    <source>
        <dbReference type="Proteomes" id="UP000276634"/>
    </source>
</evidence>
<dbReference type="SUPFAM" id="SSF47175">
    <property type="entry name" value="Cytochromes"/>
    <property type="match status" value="1"/>
</dbReference>
<gene>
    <name evidence="9" type="ORF">EDC57_1111</name>
</gene>
<keyword evidence="8" id="KW-0732">Signal</keyword>
<feature type="chain" id="PRO_5017986749" evidence="8">
    <location>
        <begin position="23"/>
        <end position="151"/>
    </location>
</feature>
<protein>
    <submittedName>
        <fullName evidence="9">Cytochrome c556</fullName>
    </submittedName>
</protein>
<dbReference type="GO" id="GO:0022900">
    <property type="term" value="P:electron transport chain"/>
    <property type="evidence" value="ECO:0007669"/>
    <property type="project" value="InterPro"/>
</dbReference>
<sequence length="151" mass="16298">MRGKRWLALAAAAALAGGAALAADPQDQIDYRQAGMKALGGHMASMAAVVRGKVEHTAHLKVHARALAETATLLLDLFPEGSDLGETNAKPEIWDNWDDFKAKAETLQRESAELARLAEAGDLTAFKQQFGKVGKACKGCHDDYRKEKKKP</sequence>
<evidence type="ECO:0000256" key="3">
    <source>
        <dbReference type="ARBA" id="ARBA00022723"/>
    </source>
</evidence>
<name>A0A3N1Y8Q2_9GAMM</name>
<feature type="signal peptide" evidence="8">
    <location>
        <begin position="1"/>
        <end position="22"/>
    </location>
</feature>
<keyword evidence="5 6" id="KW-0408">Iron</keyword>
<evidence type="ECO:0000256" key="5">
    <source>
        <dbReference type="ARBA" id="ARBA00023004"/>
    </source>
</evidence>
<dbReference type="InterPro" id="IPR015984">
    <property type="entry name" value="Cyt_c_prime_subgr"/>
</dbReference>
<dbReference type="EMBL" id="RJVI01000001">
    <property type="protein sequence ID" value="ROR35194.1"/>
    <property type="molecule type" value="Genomic_DNA"/>
</dbReference>
<dbReference type="PIRSF" id="PIRSF000027">
    <property type="entry name" value="Cytc_c_prime"/>
    <property type="match status" value="1"/>
</dbReference>
<dbReference type="GO" id="GO:0009055">
    <property type="term" value="F:electron transfer activity"/>
    <property type="evidence" value="ECO:0007669"/>
    <property type="project" value="InterPro"/>
</dbReference>
<keyword evidence="3 6" id="KW-0479">Metal-binding</keyword>
<reference evidence="9 10" key="1">
    <citation type="submission" date="2018-11" db="EMBL/GenBank/DDBJ databases">
        <title>Genomic Encyclopedia of Type Strains, Phase IV (KMG-IV): sequencing the most valuable type-strain genomes for metagenomic binning, comparative biology and taxonomic classification.</title>
        <authorList>
            <person name="Goeker M."/>
        </authorList>
    </citation>
    <scope>NUCLEOTIDE SEQUENCE [LARGE SCALE GENOMIC DNA]</scope>
    <source>
        <strain evidence="9 10">DSM 100275</strain>
    </source>
</reference>
<comment type="PTM">
    <text evidence="7">Binds 1 heme group per subunit.</text>
</comment>
<keyword evidence="1" id="KW-0813">Transport</keyword>
<feature type="binding site" description="covalent" evidence="7">
    <location>
        <position position="137"/>
    </location>
    <ligand>
        <name>heme c</name>
        <dbReference type="ChEBI" id="CHEBI:61717"/>
    </ligand>
</feature>
<dbReference type="Pfam" id="PF01322">
    <property type="entry name" value="Cytochrom_C_2"/>
    <property type="match status" value="1"/>
</dbReference>
<dbReference type="Gene3D" id="1.20.120.10">
    <property type="entry name" value="Cytochrome c/b562"/>
    <property type="match status" value="1"/>
</dbReference>
<dbReference type="PRINTS" id="PR00608">
    <property type="entry name" value="CYTCHROMECII"/>
</dbReference>
<dbReference type="GO" id="GO:0005506">
    <property type="term" value="F:iron ion binding"/>
    <property type="evidence" value="ECO:0007669"/>
    <property type="project" value="InterPro"/>
</dbReference>
<evidence type="ECO:0000313" key="9">
    <source>
        <dbReference type="EMBL" id="ROR35194.1"/>
    </source>
</evidence>
<dbReference type="AlphaFoldDB" id="A0A3N1Y8Q2"/>
<dbReference type="GO" id="GO:0042597">
    <property type="term" value="C:periplasmic space"/>
    <property type="evidence" value="ECO:0007669"/>
    <property type="project" value="InterPro"/>
</dbReference>
<accession>A0A3N1Y8Q2</accession>
<dbReference type="OrthoDB" id="5520910at2"/>